<evidence type="ECO:0000259" key="1">
    <source>
        <dbReference type="Pfam" id="PF01243"/>
    </source>
</evidence>
<accession>A0A9J6ZCD0</accession>
<proteinExistence type="predicted"/>
<evidence type="ECO:0000313" key="2">
    <source>
        <dbReference type="EMBL" id="URN93765.1"/>
    </source>
</evidence>
<reference evidence="2" key="1">
    <citation type="submission" date="2022-05" db="EMBL/GenBank/DDBJ databases">
        <title>Novel bacterial taxa in a minimal lignocellulolytic consortium and its capacity to transform plastics disclosed by genome-resolved metagenomics.</title>
        <authorList>
            <person name="Rodriguez C.A.D."/>
            <person name="Diaz-Garcia L."/>
            <person name="Herrera K."/>
            <person name="Tarazona N.A."/>
            <person name="Sproer C."/>
            <person name="Overmann J."/>
            <person name="Jimenez D.J."/>
        </authorList>
    </citation>
    <scope>NUCLEOTIDE SEQUENCE</scope>
    <source>
        <strain evidence="2">MAG5</strain>
    </source>
</reference>
<dbReference type="InterPro" id="IPR012349">
    <property type="entry name" value="Split_barrel_FMN-bd"/>
</dbReference>
<gene>
    <name evidence="2" type="ORF">NAG76_18325</name>
</gene>
<dbReference type="Gene3D" id="2.30.110.10">
    <property type="entry name" value="Electron Transport, Fmn-binding Protein, Chain A"/>
    <property type="match status" value="1"/>
</dbReference>
<feature type="domain" description="Pyridoxamine 5'-phosphate oxidase N-terminal" evidence="1">
    <location>
        <begin position="10"/>
        <end position="119"/>
    </location>
</feature>
<protein>
    <submittedName>
        <fullName evidence="2">Pyridoxamine 5'-phosphate oxidase family protein</fullName>
    </submittedName>
</protein>
<dbReference type="PANTHER" id="PTHR39336:SF1">
    <property type="entry name" value="PYRIDOXAMINE PHOSPHATE OXIDASE FAMILY PROTEIN (AFU_ORTHOLOGUE AFUA_6G11440)"/>
    <property type="match status" value="1"/>
</dbReference>
<dbReference type="AlphaFoldDB" id="A0A9J6ZCD0"/>
<dbReference type="InterPro" id="IPR011576">
    <property type="entry name" value="Pyridox_Oxase_N"/>
</dbReference>
<name>A0A9J6ZCD0_9BACL</name>
<dbReference type="SUPFAM" id="SSF50475">
    <property type="entry name" value="FMN-binding split barrel"/>
    <property type="match status" value="1"/>
</dbReference>
<dbReference type="KEGG" id="plig:NAG76_18325"/>
<dbReference type="EMBL" id="CP097899">
    <property type="protein sequence ID" value="URN93765.1"/>
    <property type="molecule type" value="Genomic_DNA"/>
</dbReference>
<dbReference type="Pfam" id="PF01243">
    <property type="entry name" value="PNPOx_N"/>
    <property type="match status" value="1"/>
</dbReference>
<organism evidence="2 3">
    <name type="scientific">Candidatus Pristimantibacillus lignocellulolyticus</name>
    <dbReference type="NCBI Taxonomy" id="2994561"/>
    <lineage>
        <taxon>Bacteria</taxon>
        <taxon>Bacillati</taxon>
        <taxon>Bacillota</taxon>
        <taxon>Bacilli</taxon>
        <taxon>Bacillales</taxon>
        <taxon>Paenibacillaceae</taxon>
        <taxon>Candidatus Pristimantibacillus</taxon>
    </lineage>
</organism>
<dbReference type="Proteomes" id="UP001056756">
    <property type="component" value="Chromosome"/>
</dbReference>
<evidence type="ECO:0000313" key="3">
    <source>
        <dbReference type="Proteomes" id="UP001056756"/>
    </source>
</evidence>
<dbReference type="PANTHER" id="PTHR39336">
    <property type="entry name" value="PYRIDOXAMINE PHOSPHATE OXIDASE FAMILY PROTEIN (AFU_ORTHOLOGUE AFUA_6G11440)"/>
    <property type="match status" value="1"/>
</dbReference>
<sequence length="160" mass="18786">MANFYREFNQEQIEFIKEQKVFFVATAPLVNGKVNLSPKGYDTLTILNPQLIMYADYYGSGNETATHINENQRITLMWNSFDETPVILRAYGIGRVVSKDSDEFVSIMQRYYQNIESRIIRQIFIIDIYEIQSSCGWGVPIMKFEKHREKLKVMSLKHLK</sequence>